<dbReference type="InterPro" id="IPR011992">
    <property type="entry name" value="EF-hand-dom_pair"/>
</dbReference>
<keyword evidence="1" id="KW-0106">Calcium</keyword>
<dbReference type="Gene3D" id="1.10.238.10">
    <property type="entry name" value="EF-hand"/>
    <property type="match status" value="1"/>
</dbReference>
<protein>
    <submittedName>
        <fullName evidence="2">Calmodulin</fullName>
    </submittedName>
</protein>
<dbReference type="SUPFAM" id="SSF47473">
    <property type="entry name" value="EF-hand"/>
    <property type="match status" value="1"/>
</dbReference>
<accession>A0A146KLA8</accession>
<evidence type="ECO:0000313" key="2">
    <source>
        <dbReference type="EMBL" id="JAP96554.1"/>
    </source>
</evidence>
<dbReference type="PROSITE" id="PS00018">
    <property type="entry name" value="EF_HAND_1"/>
    <property type="match status" value="1"/>
</dbReference>
<feature type="non-terminal residue" evidence="2">
    <location>
        <position position="1"/>
    </location>
</feature>
<gene>
    <name evidence="2" type="ORF">TPC1_10073</name>
</gene>
<dbReference type="AlphaFoldDB" id="A0A146KLA8"/>
<evidence type="ECO:0000256" key="1">
    <source>
        <dbReference type="ARBA" id="ARBA00022837"/>
    </source>
</evidence>
<proteinExistence type="predicted"/>
<name>A0A146KLA8_9EUKA</name>
<organism evidence="2">
    <name type="scientific">Trepomonas sp. PC1</name>
    <dbReference type="NCBI Taxonomy" id="1076344"/>
    <lineage>
        <taxon>Eukaryota</taxon>
        <taxon>Metamonada</taxon>
        <taxon>Diplomonadida</taxon>
        <taxon>Hexamitidae</taxon>
        <taxon>Hexamitinae</taxon>
        <taxon>Trepomonas</taxon>
    </lineage>
</organism>
<dbReference type="EMBL" id="GDID01000052">
    <property type="protein sequence ID" value="JAP96554.1"/>
    <property type="molecule type" value="Transcribed_RNA"/>
</dbReference>
<dbReference type="InterPro" id="IPR018247">
    <property type="entry name" value="EF_Hand_1_Ca_BS"/>
</dbReference>
<reference evidence="2" key="1">
    <citation type="submission" date="2015-07" db="EMBL/GenBank/DDBJ databases">
        <title>Adaptation to a free-living lifestyle via gene acquisitions in the diplomonad Trepomonas sp. PC1.</title>
        <authorList>
            <person name="Xu F."/>
            <person name="Jerlstrom-Hultqvist J."/>
            <person name="Kolisko M."/>
            <person name="Simpson A.G.B."/>
            <person name="Roger A.J."/>
            <person name="Svard S.G."/>
            <person name="Andersson J.O."/>
        </authorList>
    </citation>
    <scope>NUCLEOTIDE SEQUENCE</scope>
    <source>
        <strain evidence="2">PC1</strain>
    </source>
</reference>
<sequence>KIDIDTCKSVFYTLSSDKNYVSQRQIPEALDLLKIIQPATQECLQFTNNDAKPELNEAEFLHLIYVLQNYKMYNKAHLPSRAHNLFVLADYSMNNMIEKDELQNIFKKLGLNIGNIQVEAIMSRLQINNEIHYEDFIKEIQNYIE</sequence>